<feature type="domain" description="CobW C-terminal" evidence="7">
    <location>
        <begin position="252"/>
        <end position="322"/>
    </location>
</feature>
<dbReference type="GO" id="GO:0005737">
    <property type="term" value="C:cytoplasm"/>
    <property type="evidence" value="ECO:0007669"/>
    <property type="project" value="TreeGrafter"/>
</dbReference>
<feature type="domain" description="CobW/HypB/UreG nucleotide-binding" evidence="6">
    <location>
        <begin position="18"/>
        <end position="194"/>
    </location>
</feature>
<name>A0A4U1DC33_9BACI</name>
<dbReference type="Pfam" id="PF07683">
    <property type="entry name" value="CobW_C"/>
    <property type="match status" value="1"/>
</dbReference>
<organism evidence="8 9">
    <name type="scientific">Robertmurraya kyonggiensis</name>
    <dbReference type="NCBI Taxonomy" id="1037680"/>
    <lineage>
        <taxon>Bacteria</taxon>
        <taxon>Bacillati</taxon>
        <taxon>Bacillota</taxon>
        <taxon>Bacilli</taxon>
        <taxon>Bacillales</taxon>
        <taxon>Bacillaceae</taxon>
        <taxon>Robertmurraya</taxon>
    </lineage>
</organism>
<proteinExistence type="inferred from homology"/>
<keyword evidence="1" id="KW-0547">Nucleotide-binding</keyword>
<dbReference type="SUPFAM" id="SSF52540">
    <property type="entry name" value="P-loop containing nucleoside triphosphate hydrolases"/>
    <property type="match status" value="1"/>
</dbReference>
<evidence type="ECO:0000256" key="2">
    <source>
        <dbReference type="ARBA" id="ARBA00022801"/>
    </source>
</evidence>
<evidence type="ECO:0000259" key="7">
    <source>
        <dbReference type="Pfam" id="PF07683"/>
    </source>
</evidence>
<keyword evidence="9" id="KW-1185">Reference proteome</keyword>
<dbReference type="Gene3D" id="3.40.50.300">
    <property type="entry name" value="P-loop containing nucleotide triphosphate hydrolases"/>
    <property type="match status" value="1"/>
</dbReference>
<evidence type="ECO:0000256" key="5">
    <source>
        <dbReference type="ARBA" id="ARBA00049117"/>
    </source>
</evidence>
<accession>A0A4U1DC33</accession>
<dbReference type="EMBL" id="SWBM01000001">
    <property type="protein sequence ID" value="TKC19643.1"/>
    <property type="molecule type" value="Genomic_DNA"/>
</dbReference>
<comment type="catalytic activity">
    <reaction evidence="5">
        <text>GTP + H2O = GDP + phosphate + H(+)</text>
        <dbReference type="Rhea" id="RHEA:19669"/>
        <dbReference type="ChEBI" id="CHEBI:15377"/>
        <dbReference type="ChEBI" id="CHEBI:15378"/>
        <dbReference type="ChEBI" id="CHEBI:37565"/>
        <dbReference type="ChEBI" id="CHEBI:43474"/>
        <dbReference type="ChEBI" id="CHEBI:58189"/>
    </reaction>
    <physiologicalReaction direction="left-to-right" evidence="5">
        <dbReference type="Rhea" id="RHEA:19670"/>
    </physiologicalReaction>
</comment>
<protein>
    <submittedName>
        <fullName evidence="8">GTP-binding protein</fullName>
    </submittedName>
</protein>
<dbReference type="PANTHER" id="PTHR13748:SF62">
    <property type="entry name" value="COBW DOMAIN-CONTAINING PROTEIN"/>
    <property type="match status" value="1"/>
</dbReference>
<dbReference type="PANTHER" id="PTHR13748">
    <property type="entry name" value="COBW-RELATED"/>
    <property type="match status" value="1"/>
</dbReference>
<keyword evidence="2" id="KW-0378">Hydrolase</keyword>
<evidence type="ECO:0000256" key="1">
    <source>
        <dbReference type="ARBA" id="ARBA00022741"/>
    </source>
</evidence>
<dbReference type="InterPro" id="IPR011629">
    <property type="entry name" value="CobW-like_C"/>
</dbReference>
<evidence type="ECO:0000256" key="3">
    <source>
        <dbReference type="ARBA" id="ARBA00023186"/>
    </source>
</evidence>
<dbReference type="CDD" id="cd03112">
    <property type="entry name" value="CobW-like"/>
    <property type="match status" value="1"/>
</dbReference>
<dbReference type="GO" id="GO:0000166">
    <property type="term" value="F:nucleotide binding"/>
    <property type="evidence" value="ECO:0007669"/>
    <property type="project" value="UniProtKB-KW"/>
</dbReference>
<dbReference type="AlphaFoldDB" id="A0A4U1DC33"/>
<comment type="caution">
    <text evidence="8">The sequence shown here is derived from an EMBL/GenBank/DDBJ whole genome shotgun (WGS) entry which is preliminary data.</text>
</comment>
<reference evidence="8 9" key="1">
    <citation type="journal article" date="2011" name="J. Microbiol.">
        <title>Bacillus kyonggiensis sp. nov., isolated from soil of a lettuce field.</title>
        <authorList>
            <person name="Dong K."/>
            <person name="Lee S."/>
        </authorList>
    </citation>
    <scope>NUCLEOTIDE SEQUENCE [LARGE SCALE GENOMIC DNA]</scope>
    <source>
        <strain evidence="8 9">NB22</strain>
    </source>
</reference>
<dbReference type="InterPro" id="IPR051316">
    <property type="entry name" value="Zinc-reg_GTPase_activator"/>
</dbReference>
<dbReference type="InterPro" id="IPR003495">
    <property type="entry name" value="CobW/HypB/UreG_nucleotide-bd"/>
</dbReference>
<evidence type="ECO:0000256" key="4">
    <source>
        <dbReference type="ARBA" id="ARBA00034320"/>
    </source>
</evidence>
<dbReference type="Gene3D" id="3.30.1220.10">
    <property type="entry name" value="CobW-like, C-terminal domain"/>
    <property type="match status" value="1"/>
</dbReference>
<dbReference type="Proteomes" id="UP000307756">
    <property type="component" value="Unassembled WGS sequence"/>
</dbReference>
<keyword evidence="3" id="KW-0143">Chaperone</keyword>
<dbReference type="GO" id="GO:0016787">
    <property type="term" value="F:hydrolase activity"/>
    <property type="evidence" value="ECO:0007669"/>
    <property type="project" value="UniProtKB-KW"/>
</dbReference>
<dbReference type="Pfam" id="PF02492">
    <property type="entry name" value="cobW"/>
    <property type="match status" value="1"/>
</dbReference>
<evidence type="ECO:0000313" key="9">
    <source>
        <dbReference type="Proteomes" id="UP000307756"/>
    </source>
</evidence>
<dbReference type="InterPro" id="IPR036627">
    <property type="entry name" value="CobW-likC_sf"/>
</dbReference>
<dbReference type="InterPro" id="IPR027417">
    <property type="entry name" value="P-loop_NTPase"/>
</dbReference>
<comment type="similarity">
    <text evidence="4">Belongs to the SIMIBI class G3E GTPase family. ZNG1 subfamily.</text>
</comment>
<evidence type="ECO:0000313" key="8">
    <source>
        <dbReference type="EMBL" id="TKC19643.1"/>
    </source>
</evidence>
<sequence length="333" mass="38148">MIFNKMLEEEIGVMKKIPVYMISGFLGSGKTTVLLNMLKEFKRNNLRPGIILNELGEINVESHLFENQHIRELLNGCICCSIQDDLKATLNEFIEEMTKNTIDVLLIEGTGVANPLEIKEALLGTEYTEYFELHSMISLIDASQFLEYQSIFSSSAEVRKLLKEQISSASVVLLNKVDLVKEQSLAKMEGKIKEQIETDVPIYKTKFGVIPEKELFLKRYRVNHDDRSDEHHHHAHHHHSTINALRIDKLPAIKKRELESWLIGLPKTVLRGKGIIQLESGGFYNFQFSSGTLLFEKIRDSSTIQPTMILIGDQLNKDEILENYNRTFKTKSI</sequence>
<gene>
    <name evidence="8" type="ORF">FA727_08935</name>
</gene>
<evidence type="ECO:0000259" key="6">
    <source>
        <dbReference type="Pfam" id="PF02492"/>
    </source>
</evidence>